<evidence type="ECO:0000313" key="1">
    <source>
        <dbReference type="EMBL" id="ACS34287.1"/>
    </source>
</evidence>
<gene>
    <name evidence="1" type="ordered locus">TGAM_1785</name>
</gene>
<dbReference type="Proteomes" id="UP000001488">
    <property type="component" value="Chromosome"/>
</dbReference>
<protein>
    <submittedName>
        <fullName evidence="1">Uncharacterized protein</fullName>
    </submittedName>
</protein>
<accession>C5A1L8</accession>
<dbReference type="HOGENOM" id="CLU_2490622_0_0_2"/>
<reference evidence="1 2" key="1">
    <citation type="journal article" date="2007" name="Genome Biol.">
        <title>Genome analysis and genome-wide proteomics of Thermococcus gammatolerans, the most radioresistant organism known amongst the Archaea.</title>
        <authorList>
            <person name="Zivanovic Y."/>
            <person name="Armengaud J."/>
            <person name="Lagorce A."/>
            <person name="Leplat C."/>
            <person name="Guerin P."/>
            <person name="Dutertre M."/>
            <person name="Anthouard V."/>
            <person name="Forterre P."/>
            <person name="Wincker P."/>
            <person name="Confalonieri F."/>
        </authorList>
    </citation>
    <scope>NUCLEOTIDE SEQUENCE [LARGE SCALE GENOMIC DNA]</scope>
    <source>
        <strain evidence="2">DSM 15229 / JCM 11827 / EJ3</strain>
    </source>
</reference>
<name>C5A1L8_THEGJ</name>
<evidence type="ECO:0000313" key="2">
    <source>
        <dbReference type="Proteomes" id="UP000001488"/>
    </source>
</evidence>
<keyword evidence="2" id="KW-1185">Reference proteome</keyword>
<dbReference type="PATRIC" id="fig|593117.10.peg.1793"/>
<dbReference type="AlphaFoldDB" id="C5A1L8"/>
<sequence>MGRMVVRLGYRDKVVYVDDGWVYLFREKLYSAPLEEVLRSAYSGDGLVPPEIREIAADVARIFEMFPNLNERRGVTKGPSGQAIYA</sequence>
<dbReference type="KEGG" id="tga:TGAM_1785"/>
<dbReference type="EMBL" id="CP001398">
    <property type="protein sequence ID" value="ACS34287.1"/>
    <property type="molecule type" value="Genomic_DNA"/>
</dbReference>
<dbReference type="eggNOG" id="arCOG07709">
    <property type="taxonomic scope" value="Archaea"/>
</dbReference>
<dbReference type="PaxDb" id="593117-TGAM_1785"/>
<dbReference type="STRING" id="593117.TGAM_1785"/>
<proteinExistence type="predicted"/>
<organism evidence="1 2">
    <name type="scientific">Thermococcus gammatolerans (strain DSM 15229 / JCM 11827 / EJ3)</name>
    <dbReference type="NCBI Taxonomy" id="593117"/>
    <lineage>
        <taxon>Archaea</taxon>
        <taxon>Methanobacteriati</taxon>
        <taxon>Methanobacteriota</taxon>
        <taxon>Thermococci</taxon>
        <taxon>Thermococcales</taxon>
        <taxon>Thermococcaceae</taxon>
        <taxon>Thermococcus</taxon>
    </lineage>
</organism>